<accession>F8GYJ4</accession>
<dbReference type="AlphaFoldDB" id="F8GYJ4"/>
<dbReference type="KEGG" id="cnc:CNE_BB2p01240"/>
<keyword evidence="2" id="KW-0614">Plasmid</keyword>
<dbReference type="RefSeq" id="WP_013954218.1">
    <property type="nucleotide sequence ID" value="NC_015724.1"/>
</dbReference>
<dbReference type="Pfam" id="PF01796">
    <property type="entry name" value="OB_ChsH2_C"/>
    <property type="match status" value="1"/>
</dbReference>
<organism evidence="2 3">
    <name type="scientific">Cupriavidus necator (strain ATCC 43291 / DSM 13513 / CCUG 52238 / LMG 8453 / N-1)</name>
    <name type="common">Ralstonia eutropha</name>
    <dbReference type="NCBI Taxonomy" id="1042878"/>
    <lineage>
        <taxon>Bacteria</taxon>
        <taxon>Pseudomonadati</taxon>
        <taxon>Pseudomonadota</taxon>
        <taxon>Betaproteobacteria</taxon>
        <taxon>Burkholderiales</taxon>
        <taxon>Burkholderiaceae</taxon>
        <taxon>Cupriavidus</taxon>
    </lineage>
</organism>
<evidence type="ECO:0000313" key="2">
    <source>
        <dbReference type="EMBL" id="AEI82935.1"/>
    </source>
</evidence>
<dbReference type="HOGENOM" id="CLU_2060454_0_0_4"/>
<geneLocation type="plasmid" evidence="2 3">
    <name>pBB2</name>
</geneLocation>
<dbReference type="EMBL" id="CP002880">
    <property type="protein sequence ID" value="AEI82935.1"/>
    <property type="molecule type" value="Genomic_DNA"/>
</dbReference>
<name>F8GYJ4_CUPNN</name>
<gene>
    <name evidence="2" type="ordered locus">CNE_BB2p01240</name>
</gene>
<evidence type="ECO:0000259" key="1">
    <source>
        <dbReference type="Pfam" id="PF01796"/>
    </source>
</evidence>
<sequence length="125" mass="13244">MNITKYEGGHVGDFAEGLVLQGARILASGEVRFPPPEFLHGEGVVEPLSLGITGRLYTYTTVHPGKAPAYSLAMVDFDYGLRAFGRLVWEGDTAPAIGAVVRAVPFALSDGTSDYAFEPLKGDAA</sequence>
<evidence type="ECO:0000313" key="3">
    <source>
        <dbReference type="Proteomes" id="UP000006798"/>
    </source>
</evidence>
<dbReference type="InterPro" id="IPR012340">
    <property type="entry name" value="NA-bd_OB-fold"/>
</dbReference>
<dbReference type="SUPFAM" id="SSF50249">
    <property type="entry name" value="Nucleic acid-binding proteins"/>
    <property type="match status" value="1"/>
</dbReference>
<dbReference type="Proteomes" id="UP000006798">
    <property type="component" value="Plasmid pBB2"/>
</dbReference>
<dbReference type="InterPro" id="IPR002878">
    <property type="entry name" value="ChsH2_C"/>
</dbReference>
<protein>
    <recommendedName>
        <fullName evidence="1">ChsH2 C-terminal OB-fold domain-containing protein</fullName>
    </recommendedName>
</protein>
<reference evidence="2 3" key="1">
    <citation type="journal article" date="2011" name="J. Bacteriol.">
        <title>Complete genome sequence of the type strain Cupriavidus necator N-1.</title>
        <authorList>
            <person name="Poehlein A."/>
            <person name="Kusian B."/>
            <person name="Friedrich B."/>
            <person name="Daniel R."/>
            <person name="Bowien B."/>
        </authorList>
    </citation>
    <scope>NUCLEOTIDE SEQUENCE [LARGE SCALE GENOMIC DNA]</scope>
    <source>
        <strain evidence="3">ATCC 43291 / DSM 13513 / CCUG 52238 / LMG 8453 / N-1</strain>
        <plasmid evidence="2 3">pBB2</plasmid>
    </source>
</reference>
<feature type="domain" description="ChsH2 C-terminal OB-fold" evidence="1">
    <location>
        <begin position="53"/>
        <end position="104"/>
    </location>
</feature>
<dbReference type="GeneID" id="34307689"/>
<proteinExistence type="predicted"/>